<dbReference type="PANTHER" id="PTHR10890:SF3">
    <property type="entry name" value="CYSTEINE--TRNA LIGASE, CYTOPLASMIC"/>
    <property type="match status" value="1"/>
</dbReference>
<dbReference type="AlphaFoldDB" id="A0A1G2Q1B6"/>
<evidence type="ECO:0000256" key="2">
    <source>
        <dbReference type="ARBA" id="ARBA00022598"/>
    </source>
</evidence>
<keyword evidence="2 9" id="KW-0436">Ligase</keyword>
<dbReference type="SUPFAM" id="SSF47323">
    <property type="entry name" value="Anticodon-binding domain of a subclass of class I aminoacyl-tRNA synthetases"/>
    <property type="match status" value="1"/>
</dbReference>
<feature type="binding site" evidence="9">
    <location>
        <position position="29"/>
    </location>
    <ligand>
        <name>Zn(2+)</name>
        <dbReference type="ChEBI" id="CHEBI:29105"/>
    </ligand>
</feature>
<evidence type="ECO:0000256" key="6">
    <source>
        <dbReference type="ARBA" id="ARBA00022840"/>
    </source>
</evidence>
<dbReference type="Gene3D" id="3.40.50.620">
    <property type="entry name" value="HUPs"/>
    <property type="match status" value="1"/>
</dbReference>
<dbReference type="EC" id="6.1.1.16" evidence="9"/>
<protein>
    <recommendedName>
        <fullName evidence="9">Cysteine--tRNA ligase</fullName>
        <ecNumber evidence="9">6.1.1.16</ecNumber>
    </recommendedName>
    <alternativeName>
        <fullName evidence="9">Cysteinyl-tRNA synthetase</fullName>
        <shortName evidence="9">CysRS</shortName>
    </alternativeName>
</protein>
<dbReference type="HAMAP" id="MF_00041">
    <property type="entry name" value="Cys_tRNA_synth"/>
    <property type="match status" value="1"/>
</dbReference>
<evidence type="ECO:0000256" key="7">
    <source>
        <dbReference type="ARBA" id="ARBA00022917"/>
    </source>
</evidence>
<dbReference type="GO" id="GO:0008270">
    <property type="term" value="F:zinc ion binding"/>
    <property type="evidence" value="ECO:0007669"/>
    <property type="project" value="UniProtKB-UniRule"/>
</dbReference>
<comment type="caution">
    <text evidence="12">The sequence shown here is derived from an EMBL/GenBank/DDBJ whole genome shotgun (WGS) entry which is preliminary data.</text>
</comment>
<keyword evidence="4 9" id="KW-0547">Nucleotide-binding</keyword>
<evidence type="ECO:0000256" key="4">
    <source>
        <dbReference type="ARBA" id="ARBA00022741"/>
    </source>
</evidence>
<dbReference type="Proteomes" id="UP000178936">
    <property type="component" value="Unassembled WGS sequence"/>
</dbReference>
<comment type="similarity">
    <text evidence="9">Belongs to the class-I aminoacyl-tRNA synthetase family.</text>
</comment>
<feature type="binding site" evidence="9">
    <location>
        <position position="263"/>
    </location>
    <ligand>
        <name>Zn(2+)</name>
        <dbReference type="ChEBI" id="CHEBI:29105"/>
    </ligand>
</feature>
<keyword evidence="5 9" id="KW-0862">Zinc</keyword>
<dbReference type="SUPFAM" id="SSF52374">
    <property type="entry name" value="Nucleotidylyl transferase"/>
    <property type="match status" value="1"/>
</dbReference>
<dbReference type="GO" id="GO:0006423">
    <property type="term" value="P:cysteinyl-tRNA aminoacylation"/>
    <property type="evidence" value="ECO:0007669"/>
    <property type="project" value="UniProtKB-UniRule"/>
</dbReference>
<keyword evidence="3 9" id="KW-0479">Metal-binding</keyword>
<reference evidence="12 13" key="1">
    <citation type="journal article" date="2016" name="Nat. Commun.">
        <title>Thousands of microbial genomes shed light on interconnected biogeochemical processes in an aquifer system.</title>
        <authorList>
            <person name="Anantharaman K."/>
            <person name="Brown C.T."/>
            <person name="Hug L.A."/>
            <person name="Sharon I."/>
            <person name="Castelle C.J."/>
            <person name="Probst A.J."/>
            <person name="Thomas B.C."/>
            <person name="Singh A."/>
            <person name="Wilkins M.J."/>
            <person name="Karaoz U."/>
            <person name="Brodie E.L."/>
            <person name="Williams K.H."/>
            <person name="Hubbard S.S."/>
            <person name="Banfield J.F."/>
        </authorList>
    </citation>
    <scope>NUCLEOTIDE SEQUENCE [LARGE SCALE GENOMIC DNA]</scope>
</reference>
<proteinExistence type="inferred from homology"/>
<dbReference type="InterPro" id="IPR015803">
    <property type="entry name" value="Cys-tRNA-ligase"/>
</dbReference>
<dbReference type="InterPro" id="IPR032678">
    <property type="entry name" value="tRNA-synt_1_cat_dom"/>
</dbReference>
<feature type="binding site" evidence="9">
    <location>
        <position position="267"/>
    </location>
    <ligand>
        <name>Zn(2+)</name>
        <dbReference type="ChEBI" id="CHEBI:29105"/>
    </ligand>
</feature>
<name>A0A1G2Q1B6_9BACT</name>
<evidence type="ECO:0000259" key="11">
    <source>
        <dbReference type="Pfam" id="PF23493"/>
    </source>
</evidence>
<dbReference type="Gene3D" id="1.20.120.1910">
    <property type="entry name" value="Cysteine-tRNA ligase, C-terminal anti-codon recognition domain"/>
    <property type="match status" value="1"/>
</dbReference>
<comment type="subunit">
    <text evidence="1 9">Monomer.</text>
</comment>
<comment type="catalytic activity">
    <reaction evidence="9">
        <text>tRNA(Cys) + L-cysteine + ATP = L-cysteinyl-tRNA(Cys) + AMP + diphosphate</text>
        <dbReference type="Rhea" id="RHEA:17773"/>
        <dbReference type="Rhea" id="RHEA-COMP:9661"/>
        <dbReference type="Rhea" id="RHEA-COMP:9679"/>
        <dbReference type="ChEBI" id="CHEBI:30616"/>
        <dbReference type="ChEBI" id="CHEBI:33019"/>
        <dbReference type="ChEBI" id="CHEBI:35235"/>
        <dbReference type="ChEBI" id="CHEBI:78442"/>
        <dbReference type="ChEBI" id="CHEBI:78517"/>
        <dbReference type="ChEBI" id="CHEBI:456215"/>
        <dbReference type="EC" id="6.1.1.16"/>
    </reaction>
</comment>
<feature type="binding site" evidence="9">
    <location>
        <position position="224"/>
    </location>
    <ligand>
        <name>Zn(2+)</name>
        <dbReference type="ChEBI" id="CHEBI:29105"/>
    </ligand>
</feature>
<evidence type="ECO:0000256" key="5">
    <source>
        <dbReference type="ARBA" id="ARBA00022833"/>
    </source>
</evidence>
<feature type="short sequence motif" description="'HIGH' region" evidence="9">
    <location>
        <begin position="31"/>
        <end position="41"/>
    </location>
</feature>
<keyword evidence="7 9" id="KW-0648">Protein biosynthesis</keyword>
<dbReference type="CDD" id="cd00672">
    <property type="entry name" value="CysRS_core"/>
    <property type="match status" value="1"/>
</dbReference>
<organism evidence="12 13">
    <name type="scientific">Candidatus Veblenbacteria bacterium RIFOXYA2_FULL_43_9</name>
    <dbReference type="NCBI Taxonomy" id="1802425"/>
    <lineage>
        <taxon>Bacteria</taxon>
        <taxon>Candidatus Vebleniibacteriota</taxon>
    </lineage>
</organism>
<comment type="cofactor">
    <cofactor evidence="9">
        <name>Zn(2+)</name>
        <dbReference type="ChEBI" id="CHEBI:29105"/>
    </cofactor>
    <text evidence="9">Binds 1 zinc ion per subunit.</text>
</comment>
<keyword evidence="6 9" id="KW-0067">ATP-binding</keyword>
<dbReference type="PRINTS" id="PR00983">
    <property type="entry name" value="TRNASYNTHCYS"/>
</dbReference>
<dbReference type="InterPro" id="IPR024909">
    <property type="entry name" value="Cys-tRNA/MSH_ligase"/>
</dbReference>
<accession>A0A1G2Q1B6</accession>
<dbReference type="PANTHER" id="PTHR10890">
    <property type="entry name" value="CYSTEINYL-TRNA SYNTHETASE"/>
    <property type="match status" value="1"/>
</dbReference>
<evidence type="ECO:0000256" key="1">
    <source>
        <dbReference type="ARBA" id="ARBA00011245"/>
    </source>
</evidence>
<dbReference type="NCBIfam" id="TIGR00435">
    <property type="entry name" value="cysS"/>
    <property type="match status" value="1"/>
</dbReference>
<feature type="short sequence motif" description="'KMSKS' region" evidence="9">
    <location>
        <begin position="295"/>
        <end position="299"/>
    </location>
</feature>
<feature type="binding site" evidence="9">
    <location>
        <position position="298"/>
    </location>
    <ligand>
        <name>ATP</name>
        <dbReference type="ChEBI" id="CHEBI:30616"/>
    </ligand>
</feature>
<dbReference type="GO" id="GO:0005524">
    <property type="term" value="F:ATP binding"/>
    <property type="evidence" value="ECO:0007669"/>
    <property type="project" value="UniProtKB-UniRule"/>
</dbReference>
<dbReference type="InterPro" id="IPR056411">
    <property type="entry name" value="CysS_C"/>
</dbReference>
<evidence type="ECO:0000256" key="8">
    <source>
        <dbReference type="ARBA" id="ARBA00023146"/>
    </source>
</evidence>
<keyword evidence="8 9" id="KW-0030">Aminoacyl-tRNA synthetase</keyword>
<evidence type="ECO:0000256" key="9">
    <source>
        <dbReference type="HAMAP-Rule" id="MF_00041"/>
    </source>
</evidence>
<evidence type="ECO:0000259" key="10">
    <source>
        <dbReference type="Pfam" id="PF01406"/>
    </source>
</evidence>
<dbReference type="GO" id="GO:0004817">
    <property type="term" value="F:cysteine-tRNA ligase activity"/>
    <property type="evidence" value="ECO:0007669"/>
    <property type="project" value="UniProtKB-UniRule"/>
</dbReference>
<dbReference type="Pfam" id="PF01406">
    <property type="entry name" value="tRNA-synt_1e"/>
    <property type="match status" value="1"/>
</dbReference>
<dbReference type="GO" id="GO:0005829">
    <property type="term" value="C:cytosol"/>
    <property type="evidence" value="ECO:0007669"/>
    <property type="project" value="TreeGrafter"/>
</dbReference>
<feature type="domain" description="tRNA synthetases class I catalytic" evidence="10">
    <location>
        <begin position="16"/>
        <end position="343"/>
    </location>
</feature>
<evidence type="ECO:0000256" key="3">
    <source>
        <dbReference type="ARBA" id="ARBA00022723"/>
    </source>
</evidence>
<dbReference type="Pfam" id="PF23493">
    <property type="entry name" value="CysS_C"/>
    <property type="match status" value="1"/>
</dbReference>
<feature type="domain" description="Cysteinyl-tRNA ligase anticodon binding" evidence="11">
    <location>
        <begin position="423"/>
        <end position="464"/>
    </location>
</feature>
<sequence length="473" mass="53235">MSLNLFNTLTRTKDVFKPQKKNEVSLYTCGPTVYAAPHLGNLRTYIFEDLLKRTLLMNGYKVKHVMNITDVGHLTSDADEGEDKMEKGSRTTGKTVWQVAEMYTELFKDNIKALNILPPDIWCKATDHIPEQIALVKQLEDKGFTYKTSDGIYFDSSKLKDYGKLAKLDAAGLKEGARVESNPEKKNPTDFALWKFSPPAGGLKRQMEWDSPWGTGFPGWHLECSAMSLKYLGDAYDEQGAFHGERSRTIDIHCGGIDHVPVHHTNEIAQSEAATGKPFVHYWLHGEFLVVDAKRMGKSEGNFLTLDWLTKEGITPLAYRYFCLMTHYRKPLNFSLEAVLAAQKALQNLQDKIATMDAPAVGCAEYEAKFKDSLNDDLNAPQGLAIVWELMKSNYPDNAKKQSLLKMDEVLGLGLKDVPTLAIPPEVEALVTEREHIRQTKDFAKADDIRTRIKELGFTVDDTDLGPVVKKLR</sequence>
<comment type="subcellular location">
    <subcellularLocation>
        <location evidence="9">Cytoplasm</location>
    </subcellularLocation>
</comment>
<dbReference type="EMBL" id="MHTB01000049">
    <property type="protein sequence ID" value="OHA54376.1"/>
    <property type="molecule type" value="Genomic_DNA"/>
</dbReference>
<evidence type="ECO:0000313" key="12">
    <source>
        <dbReference type="EMBL" id="OHA54376.1"/>
    </source>
</evidence>
<gene>
    <name evidence="9" type="primary">cysS</name>
    <name evidence="12" type="ORF">A2226_03115</name>
</gene>
<dbReference type="InterPro" id="IPR009080">
    <property type="entry name" value="tRNAsynth_Ia_anticodon-bd"/>
</dbReference>
<evidence type="ECO:0000313" key="13">
    <source>
        <dbReference type="Proteomes" id="UP000178936"/>
    </source>
</evidence>
<keyword evidence="9" id="KW-0963">Cytoplasm</keyword>
<dbReference type="InterPro" id="IPR014729">
    <property type="entry name" value="Rossmann-like_a/b/a_fold"/>
</dbReference>